<sequence length="726" mass="78165">MRQRKLVLSLVAWMLIFTGSWIPANADQVQIITELGNVFTATTDGSPQNNDFGTGDGRAMIDGMGINSRIINRDFVGKLNYGYGVSGSQSSLKTYNLVPSLTDFAAQILETDPKTSLIIPKFNTEYQYMPSTQSLQETSSTVPNILGYLQSRTVGGSAVSAVGPEGITISGTGTVILKLNSFGAQTLVLEGNVPNGAVLQLGTNLQYDYLTIPYQQNYGFQLWAGGLPGGSYSQNGCSYANGAGYNCHSSWTYTQSFSPPLVLSSQTNYYSYYYSSSWPFSILSGTQNPTTYSLSSIRMVAGTSSGWHSCGWCYPTTSPVPPGHTLYVLDKETIMNNKISLTGIFQTPYNFEAAKQYYIIAKPNGGTITIKGSVIDPSTTPYLKITNLPPNIPFEILKDGFVASKGMSQSDGTVKLLINDVSIGGTSPNGIMHLYPDSLRYRGPFSTIVFDNVNNQVIHIPTQDDKVYVAHAYVQIPVVGNVTVTDTYLDNQLALSYLNGNYTTGDHIKVPVIPGYYDINMRINGVPTTTVISNVLGGTGLKVIPPSTSTITDYDDNNMVNTISATSGTTAYVISTTTGTITTSITATISGNSEIENYAYFGAPPPPPPPPPPRDPLKAYVDIYRNGVFASQQQIYFNPNPTVQNSAGVSGSSSYLVDKYTYPQTVINGVITTNVLPGDMIEFYLYANISADGSAPPVPSGYIFYHYSGEGHATATIHSGSILTGM</sequence>
<reference evidence="1" key="1">
    <citation type="submission" date="2021-02" db="EMBL/GenBank/DDBJ databases">
        <authorList>
            <person name="Han P."/>
        </authorList>
    </citation>
    <scope>NUCLEOTIDE SEQUENCE</scope>
    <source>
        <strain evidence="1">Candidatus Nitrosotenuis uzonensis 5A</strain>
    </source>
</reference>
<comment type="caution">
    <text evidence="1">The sequence shown here is derived from an EMBL/GenBank/DDBJ whole genome shotgun (WGS) entry which is preliminary data.</text>
</comment>
<proteinExistence type="predicted"/>
<evidence type="ECO:0000313" key="1">
    <source>
        <dbReference type="EMBL" id="CAE6485588.1"/>
    </source>
</evidence>
<gene>
    <name evidence="1" type="ORF">NUZ5A_20031</name>
</gene>
<evidence type="ECO:0000313" key="2">
    <source>
        <dbReference type="Proteomes" id="UP000655759"/>
    </source>
</evidence>
<dbReference type="EMBL" id="CAJNAQ010000002">
    <property type="protein sequence ID" value="CAE6485588.1"/>
    <property type="molecule type" value="Genomic_DNA"/>
</dbReference>
<dbReference type="RefSeq" id="WP_205097560.1">
    <property type="nucleotide sequence ID" value="NZ_CAJNAQ010000002.1"/>
</dbReference>
<name>A0A812EYX5_9ARCH</name>
<protein>
    <submittedName>
        <fullName evidence="1">Uncharacterized protein</fullName>
    </submittedName>
</protein>
<organism evidence="1 2">
    <name type="scientific">Candidatus Nitrosotenuis uzonensis</name>
    <dbReference type="NCBI Taxonomy" id="1407055"/>
    <lineage>
        <taxon>Archaea</taxon>
        <taxon>Nitrososphaerota</taxon>
        <taxon>Candidatus Nitrosotenuis</taxon>
    </lineage>
</organism>
<dbReference type="Proteomes" id="UP000655759">
    <property type="component" value="Unassembled WGS sequence"/>
</dbReference>
<accession>A0A812EYX5</accession>
<dbReference type="AlphaFoldDB" id="A0A812EYX5"/>